<feature type="compositionally biased region" description="Basic residues" evidence="1">
    <location>
        <begin position="1"/>
        <end position="11"/>
    </location>
</feature>
<sequence length="31" mass="3669">MIVRQVTRRPRVYGYARSSGRKQETSCQVQQ</sequence>
<evidence type="ECO:0000313" key="2">
    <source>
        <dbReference type="EMBL" id="GAG02188.1"/>
    </source>
</evidence>
<evidence type="ECO:0000256" key="1">
    <source>
        <dbReference type="SAM" id="MobiDB-lite"/>
    </source>
</evidence>
<name>X0UPG5_9ZZZZ</name>
<dbReference type="EMBL" id="BARS01029234">
    <property type="protein sequence ID" value="GAG02188.1"/>
    <property type="molecule type" value="Genomic_DNA"/>
</dbReference>
<dbReference type="AlphaFoldDB" id="X0UPG5"/>
<protein>
    <submittedName>
        <fullName evidence="2">Uncharacterized protein</fullName>
    </submittedName>
</protein>
<proteinExistence type="predicted"/>
<accession>X0UPG5</accession>
<reference evidence="2" key="1">
    <citation type="journal article" date="2014" name="Front. Microbiol.">
        <title>High frequency of phylogenetically diverse reductive dehalogenase-homologous genes in deep subseafloor sedimentary metagenomes.</title>
        <authorList>
            <person name="Kawai M."/>
            <person name="Futagami T."/>
            <person name="Toyoda A."/>
            <person name="Takaki Y."/>
            <person name="Nishi S."/>
            <person name="Hori S."/>
            <person name="Arai W."/>
            <person name="Tsubouchi T."/>
            <person name="Morono Y."/>
            <person name="Uchiyama I."/>
            <person name="Ito T."/>
            <person name="Fujiyama A."/>
            <person name="Inagaki F."/>
            <person name="Takami H."/>
        </authorList>
    </citation>
    <scope>NUCLEOTIDE SEQUENCE</scope>
    <source>
        <strain evidence="2">Expedition CK06-06</strain>
    </source>
</reference>
<feature type="non-terminal residue" evidence="2">
    <location>
        <position position="31"/>
    </location>
</feature>
<feature type="region of interest" description="Disordered" evidence="1">
    <location>
        <begin position="1"/>
        <end position="31"/>
    </location>
</feature>
<organism evidence="2">
    <name type="scientific">marine sediment metagenome</name>
    <dbReference type="NCBI Taxonomy" id="412755"/>
    <lineage>
        <taxon>unclassified sequences</taxon>
        <taxon>metagenomes</taxon>
        <taxon>ecological metagenomes</taxon>
    </lineage>
</organism>
<comment type="caution">
    <text evidence="2">The sequence shown here is derived from an EMBL/GenBank/DDBJ whole genome shotgun (WGS) entry which is preliminary data.</text>
</comment>
<gene>
    <name evidence="2" type="ORF">S01H1_45717</name>
</gene>